<dbReference type="CDD" id="cd24032">
    <property type="entry name" value="ASKHA_NBD_TsaB"/>
    <property type="match status" value="1"/>
</dbReference>
<gene>
    <name evidence="2" type="ORF">BXY64_0343</name>
</gene>
<sequence>MALLLNIETSTAICSVALGKDGKLLALKENKEGMKHASHLTVFIENILKENNLSTADLDGVAISMGPGSYTGLRIGVSTAKGICYGAGIPLIAVSTLQSMTKALQYNSDLSSIIKNQEKTLFCPMIDARRMEVYTAFYNANTELVKDISADIIDENSFANELSEQEIVFFGDGSGKCKDVITNENGIFLDDVNATAVGMIELAENKFNKNELEDVAYFEPFYLKDFVATTPKKNIFN</sequence>
<keyword evidence="3" id="KW-1185">Reference proteome</keyword>
<feature type="domain" description="Gcp-like" evidence="1">
    <location>
        <begin position="35"/>
        <end position="160"/>
    </location>
</feature>
<dbReference type="RefSeq" id="WP_120238244.1">
    <property type="nucleotide sequence ID" value="NZ_RAPQ01000008.1"/>
</dbReference>
<proteinExistence type="predicted"/>
<dbReference type="Proteomes" id="UP000284531">
    <property type="component" value="Unassembled WGS sequence"/>
</dbReference>
<organism evidence="2 3">
    <name type="scientific">Marinifilum flexuosum</name>
    <dbReference type="NCBI Taxonomy" id="1117708"/>
    <lineage>
        <taxon>Bacteria</taxon>
        <taxon>Pseudomonadati</taxon>
        <taxon>Bacteroidota</taxon>
        <taxon>Bacteroidia</taxon>
        <taxon>Marinilabiliales</taxon>
        <taxon>Marinifilaceae</taxon>
    </lineage>
</organism>
<dbReference type="PANTHER" id="PTHR11735:SF11">
    <property type="entry name" value="TRNA THREONYLCARBAMOYLADENOSINE BIOSYNTHESIS PROTEIN TSAB"/>
    <property type="match status" value="1"/>
</dbReference>
<dbReference type="SUPFAM" id="SSF53067">
    <property type="entry name" value="Actin-like ATPase domain"/>
    <property type="match status" value="2"/>
</dbReference>
<dbReference type="AlphaFoldDB" id="A0A419X6J5"/>
<protein>
    <submittedName>
        <fullName evidence="2">tRNA threonylcarbamoyladenosine biosynthesis protein TsaB</fullName>
    </submittedName>
</protein>
<evidence type="ECO:0000313" key="3">
    <source>
        <dbReference type="Proteomes" id="UP000284531"/>
    </source>
</evidence>
<dbReference type="EMBL" id="RAPQ01000008">
    <property type="protein sequence ID" value="RKE03346.1"/>
    <property type="molecule type" value="Genomic_DNA"/>
</dbReference>
<reference evidence="2 3" key="1">
    <citation type="submission" date="2018-09" db="EMBL/GenBank/DDBJ databases">
        <title>Genomic Encyclopedia of Archaeal and Bacterial Type Strains, Phase II (KMG-II): from individual species to whole genera.</title>
        <authorList>
            <person name="Goeker M."/>
        </authorList>
    </citation>
    <scope>NUCLEOTIDE SEQUENCE [LARGE SCALE GENOMIC DNA]</scope>
    <source>
        <strain evidence="2 3">DSM 21950</strain>
    </source>
</reference>
<dbReference type="Gene3D" id="3.30.420.40">
    <property type="match status" value="2"/>
</dbReference>
<dbReference type="OrthoDB" id="9784166at2"/>
<dbReference type="InterPro" id="IPR022496">
    <property type="entry name" value="T6A_TsaB"/>
</dbReference>
<dbReference type="InterPro" id="IPR000905">
    <property type="entry name" value="Gcp-like_dom"/>
</dbReference>
<evidence type="ECO:0000313" key="2">
    <source>
        <dbReference type="EMBL" id="RKE03346.1"/>
    </source>
</evidence>
<dbReference type="GO" id="GO:0005829">
    <property type="term" value="C:cytosol"/>
    <property type="evidence" value="ECO:0007669"/>
    <property type="project" value="TreeGrafter"/>
</dbReference>
<name>A0A419X6J5_9BACT</name>
<dbReference type="InterPro" id="IPR043129">
    <property type="entry name" value="ATPase_NBD"/>
</dbReference>
<dbReference type="Pfam" id="PF00814">
    <property type="entry name" value="TsaD"/>
    <property type="match status" value="1"/>
</dbReference>
<evidence type="ECO:0000259" key="1">
    <source>
        <dbReference type="Pfam" id="PF00814"/>
    </source>
</evidence>
<dbReference type="NCBIfam" id="TIGR03725">
    <property type="entry name" value="T6A_YeaZ"/>
    <property type="match status" value="1"/>
</dbReference>
<dbReference type="GO" id="GO:0002949">
    <property type="term" value="P:tRNA threonylcarbamoyladenosine modification"/>
    <property type="evidence" value="ECO:0007669"/>
    <property type="project" value="InterPro"/>
</dbReference>
<dbReference type="PANTHER" id="PTHR11735">
    <property type="entry name" value="TRNA N6-ADENOSINE THREONYLCARBAMOYLTRANSFERASE"/>
    <property type="match status" value="1"/>
</dbReference>
<accession>A0A419X6J5</accession>
<comment type="caution">
    <text evidence="2">The sequence shown here is derived from an EMBL/GenBank/DDBJ whole genome shotgun (WGS) entry which is preliminary data.</text>
</comment>